<evidence type="ECO:0000259" key="1">
    <source>
        <dbReference type="Pfam" id="PF01370"/>
    </source>
</evidence>
<sequence length="129" mass="14376">MIGNSPYKEDIARLFREGLELERLHGKTILVAGATGLVGGCVVDVLMQNPARCYKVIAAGRNKERARQKFAAYWEDESFFFAEIDVTQPVIKSMDRMIGEPVYNELAEGADYIIDAASNASPNFFKQNP</sequence>
<dbReference type="AlphaFoldDB" id="K1SFC0"/>
<dbReference type="Gene3D" id="3.40.50.720">
    <property type="entry name" value="NAD(P)-binding Rossmann-like Domain"/>
    <property type="match status" value="1"/>
</dbReference>
<dbReference type="SUPFAM" id="SSF51735">
    <property type="entry name" value="NAD(P)-binding Rossmann-fold domains"/>
    <property type="match status" value="1"/>
</dbReference>
<feature type="domain" description="NAD-dependent epimerase/dehydratase" evidence="1">
    <location>
        <begin position="29"/>
        <end position="90"/>
    </location>
</feature>
<proteinExistence type="predicted"/>
<accession>K1SFC0</accession>
<organism evidence="2">
    <name type="scientific">human gut metagenome</name>
    <dbReference type="NCBI Taxonomy" id="408170"/>
    <lineage>
        <taxon>unclassified sequences</taxon>
        <taxon>metagenomes</taxon>
        <taxon>organismal metagenomes</taxon>
    </lineage>
</organism>
<reference evidence="2" key="1">
    <citation type="journal article" date="2013" name="Environ. Microbiol.">
        <title>Microbiota from the distal guts of lean and obese adolescents exhibit partial functional redundancy besides clear differences in community structure.</title>
        <authorList>
            <person name="Ferrer M."/>
            <person name="Ruiz A."/>
            <person name="Lanza F."/>
            <person name="Haange S.B."/>
            <person name="Oberbach A."/>
            <person name="Till H."/>
            <person name="Bargiela R."/>
            <person name="Campoy C."/>
            <person name="Segura M.T."/>
            <person name="Richter M."/>
            <person name="von Bergen M."/>
            <person name="Seifert J."/>
            <person name="Suarez A."/>
        </authorList>
    </citation>
    <scope>NUCLEOTIDE SEQUENCE</scope>
</reference>
<gene>
    <name evidence="2" type="ORF">LEA_16923</name>
</gene>
<name>K1SFC0_9ZZZZ</name>
<dbReference type="Pfam" id="PF01370">
    <property type="entry name" value="Epimerase"/>
    <property type="match status" value="1"/>
</dbReference>
<dbReference type="InterPro" id="IPR001509">
    <property type="entry name" value="Epimerase_deHydtase"/>
</dbReference>
<feature type="non-terminal residue" evidence="2">
    <location>
        <position position="129"/>
    </location>
</feature>
<dbReference type="EMBL" id="AJWY01011577">
    <property type="protein sequence ID" value="EKC52370.1"/>
    <property type="molecule type" value="Genomic_DNA"/>
</dbReference>
<protein>
    <submittedName>
        <fullName evidence="2">Epimerase/dehydratase</fullName>
    </submittedName>
</protein>
<evidence type="ECO:0000313" key="2">
    <source>
        <dbReference type="EMBL" id="EKC52370.1"/>
    </source>
</evidence>
<comment type="caution">
    <text evidence="2">The sequence shown here is derived from an EMBL/GenBank/DDBJ whole genome shotgun (WGS) entry which is preliminary data.</text>
</comment>
<dbReference type="InterPro" id="IPR036291">
    <property type="entry name" value="NAD(P)-bd_dom_sf"/>
</dbReference>